<protein>
    <recommendedName>
        <fullName evidence="1">Plastocyanin-like domain-containing protein</fullName>
    </recommendedName>
</protein>
<dbReference type="Gramene" id="TVU00782">
    <property type="protein sequence ID" value="TVU00782"/>
    <property type="gene ID" value="EJB05_53773"/>
</dbReference>
<keyword evidence="3" id="KW-1185">Reference proteome</keyword>
<feature type="domain" description="Plastocyanin-like" evidence="1">
    <location>
        <begin position="59"/>
        <end position="146"/>
    </location>
</feature>
<dbReference type="OrthoDB" id="694051at2759"/>
<dbReference type="PANTHER" id="PTHR11709">
    <property type="entry name" value="MULTI-COPPER OXIDASE"/>
    <property type="match status" value="1"/>
</dbReference>
<dbReference type="Gene3D" id="2.60.40.420">
    <property type="entry name" value="Cupredoxins - blue copper proteins"/>
    <property type="match status" value="1"/>
</dbReference>
<dbReference type="Proteomes" id="UP000324897">
    <property type="component" value="Unassembled WGS sequence"/>
</dbReference>
<dbReference type="PANTHER" id="PTHR11709:SF356">
    <property type="entry name" value="LACCASE"/>
    <property type="match status" value="1"/>
</dbReference>
<dbReference type="EMBL" id="RWGY01000545">
    <property type="protein sequence ID" value="TVU00782.1"/>
    <property type="molecule type" value="Genomic_DNA"/>
</dbReference>
<name>A0A5J9SP35_9POAL</name>
<dbReference type="Pfam" id="PF00394">
    <property type="entry name" value="Cu-oxidase"/>
    <property type="match status" value="1"/>
</dbReference>
<reference evidence="2 3" key="1">
    <citation type="journal article" date="2019" name="Sci. Rep.">
        <title>A high-quality genome of Eragrostis curvula grass provides insights into Poaceae evolution and supports new strategies to enhance forage quality.</title>
        <authorList>
            <person name="Carballo J."/>
            <person name="Santos B.A.C.M."/>
            <person name="Zappacosta D."/>
            <person name="Garbus I."/>
            <person name="Selva J.P."/>
            <person name="Gallo C.A."/>
            <person name="Diaz A."/>
            <person name="Albertini E."/>
            <person name="Caccamo M."/>
            <person name="Echenique V."/>
        </authorList>
    </citation>
    <scope>NUCLEOTIDE SEQUENCE [LARGE SCALE GENOMIC DNA]</scope>
    <source>
        <strain evidence="3">cv. Victoria</strain>
        <tissue evidence="2">Leaf</tissue>
    </source>
</reference>
<gene>
    <name evidence="2" type="ORF">EJB05_53773</name>
</gene>
<accession>A0A5J9SP35</accession>
<sequence>MRLQDTHLRKMWHMPYERRNFEGAEAWLPLQSNPGKVAAINEETVHYTKQNHTVNLFAIHPGEWWEKDPAQVTRIIKNGYDVPDVARASTINGKLGDRYNCSGSFLKALAKTGTCWTWRPGGKTYLLRVINSALFSEFYLKIAGHNTLSEKVFADTG</sequence>
<dbReference type="SUPFAM" id="SSF49503">
    <property type="entry name" value="Cupredoxins"/>
    <property type="match status" value="1"/>
</dbReference>
<evidence type="ECO:0000313" key="2">
    <source>
        <dbReference type="EMBL" id="TVU00782.1"/>
    </source>
</evidence>
<dbReference type="GO" id="GO:0016491">
    <property type="term" value="F:oxidoreductase activity"/>
    <property type="evidence" value="ECO:0007669"/>
    <property type="project" value="TreeGrafter"/>
</dbReference>
<dbReference type="InterPro" id="IPR045087">
    <property type="entry name" value="Cu-oxidase_fam"/>
</dbReference>
<comment type="caution">
    <text evidence="2">The sequence shown here is derived from an EMBL/GenBank/DDBJ whole genome shotgun (WGS) entry which is preliminary data.</text>
</comment>
<feature type="non-terminal residue" evidence="2">
    <location>
        <position position="1"/>
    </location>
</feature>
<proteinExistence type="predicted"/>
<organism evidence="2 3">
    <name type="scientific">Eragrostis curvula</name>
    <name type="common">weeping love grass</name>
    <dbReference type="NCBI Taxonomy" id="38414"/>
    <lineage>
        <taxon>Eukaryota</taxon>
        <taxon>Viridiplantae</taxon>
        <taxon>Streptophyta</taxon>
        <taxon>Embryophyta</taxon>
        <taxon>Tracheophyta</taxon>
        <taxon>Spermatophyta</taxon>
        <taxon>Magnoliopsida</taxon>
        <taxon>Liliopsida</taxon>
        <taxon>Poales</taxon>
        <taxon>Poaceae</taxon>
        <taxon>PACMAD clade</taxon>
        <taxon>Chloridoideae</taxon>
        <taxon>Eragrostideae</taxon>
        <taxon>Eragrostidinae</taxon>
        <taxon>Eragrostis</taxon>
    </lineage>
</organism>
<dbReference type="AlphaFoldDB" id="A0A5J9SP35"/>
<evidence type="ECO:0000259" key="1">
    <source>
        <dbReference type="Pfam" id="PF00394"/>
    </source>
</evidence>
<dbReference type="InterPro" id="IPR008972">
    <property type="entry name" value="Cupredoxin"/>
</dbReference>
<evidence type="ECO:0000313" key="3">
    <source>
        <dbReference type="Proteomes" id="UP000324897"/>
    </source>
</evidence>
<dbReference type="InterPro" id="IPR001117">
    <property type="entry name" value="Cu-oxidase_2nd"/>
</dbReference>